<evidence type="ECO:0000259" key="5">
    <source>
        <dbReference type="Pfam" id="PF08386"/>
    </source>
</evidence>
<name>A0ABS4TV28_9PSEU</name>
<feature type="chain" id="PRO_5046976473" evidence="4">
    <location>
        <begin position="23"/>
        <end position="463"/>
    </location>
</feature>
<dbReference type="InterPro" id="IPR013595">
    <property type="entry name" value="Pept_S33_TAP-like_C"/>
</dbReference>
<evidence type="ECO:0000256" key="1">
    <source>
        <dbReference type="ARBA" id="ARBA00010088"/>
    </source>
</evidence>
<organism evidence="6 7">
    <name type="scientific">Kibdelosporangium banguiense</name>
    <dbReference type="NCBI Taxonomy" id="1365924"/>
    <lineage>
        <taxon>Bacteria</taxon>
        <taxon>Bacillati</taxon>
        <taxon>Actinomycetota</taxon>
        <taxon>Actinomycetes</taxon>
        <taxon>Pseudonocardiales</taxon>
        <taxon>Pseudonocardiaceae</taxon>
        <taxon>Kibdelosporangium</taxon>
    </lineage>
</organism>
<keyword evidence="3" id="KW-0378">Hydrolase</keyword>
<keyword evidence="7" id="KW-1185">Reference proteome</keyword>
<feature type="signal peptide" evidence="4">
    <location>
        <begin position="1"/>
        <end position="22"/>
    </location>
</feature>
<reference evidence="6 7" key="1">
    <citation type="submission" date="2021-03" db="EMBL/GenBank/DDBJ databases">
        <title>Sequencing the genomes of 1000 actinobacteria strains.</title>
        <authorList>
            <person name="Klenk H.-P."/>
        </authorList>
    </citation>
    <scope>NUCLEOTIDE SEQUENCE [LARGE SCALE GENOMIC DNA]</scope>
    <source>
        <strain evidence="6 7">DSM 46670</strain>
    </source>
</reference>
<gene>
    <name evidence="6" type="ORF">JOF56_008651</name>
</gene>
<dbReference type="Proteomes" id="UP001519332">
    <property type="component" value="Unassembled WGS sequence"/>
</dbReference>
<evidence type="ECO:0000256" key="4">
    <source>
        <dbReference type="SAM" id="SignalP"/>
    </source>
</evidence>
<evidence type="ECO:0000313" key="6">
    <source>
        <dbReference type="EMBL" id="MBP2328266.1"/>
    </source>
</evidence>
<evidence type="ECO:0000256" key="3">
    <source>
        <dbReference type="ARBA" id="ARBA00022801"/>
    </source>
</evidence>
<evidence type="ECO:0000256" key="2">
    <source>
        <dbReference type="ARBA" id="ARBA00022729"/>
    </source>
</evidence>
<feature type="domain" description="Peptidase S33 tripeptidyl aminopeptidase-like C-terminal" evidence="5">
    <location>
        <begin position="368"/>
        <end position="459"/>
    </location>
</feature>
<comment type="similarity">
    <text evidence="1">Belongs to the peptidase S33 family.</text>
</comment>
<dbReference type="InterPro" id="IPR051601">
    <property type="entry name" value="Serine_prot/Carboxylest_S33"/>
</dbReference>
<comment type="caution">
    <text evidence="6">The sequence shown here is derived from an EMBL/GenBank/DDBJ whole genome shotgun (WGS) entry which is preliminary data.</text>
</comment>
<accession>A0ABS4TV28</accession>
<dbReference type="InterPro" id="IPR029058">
    <property type="entry name" value="AB_hydrolase_fold"/>
</dbReference>
<dbReference type="Pfam" id="PF08386">
    <property type="entry name" value="Abhydrolase_4"/>
    <property type="match status" value="1"/>
</dbReference>
<dbReference type="SUPFAM" id="SSF53474">
    <property type="entry name" value="alpha/beta-Hydrolases"/>
    <property type="match status" value="1"/>
</dbReference>
<proteinExistence type="inferred from homology"/>
<dbReference type="EMBL" id="JAGINW010000001">
    <property type="protein sequence ID" value="MBP2328266.1"/>
    <property type="molecule type" value="Genomic_DNA"/>
</dbReference>
<dbReference type="PANTHER" id="PTHR43248:SF29">
    <property type="entry name" value="TRIPEPTIDYL AMINOPEPTIDASE"/>
    <property type="match status" value="1"/>
</dbReference>
<dbReference type="Gene3D" id="3.40.50.1820">
    <property type="entry name" value="alpha/beta hydrolase"/>
    <property type="match status" value="1"/>
</dbReference>
<sequence length="463" mass="51105">MRMFGAVLTSLLLLTGTTPAMAEPVWSPSSIVWGACPDVPDGECGTLRVPLDWNRPWGSSIDLAVARHRATDPANRLGVLLVNPGGPGSSNAEFALVPNYFSPEIRARFDIVGFDLRGTGGSRIVKCEYSAKPPSNEPADAAQFDALRRYNQQLIADCRARNSPIFDHADTGITAQDMEAVRRALSEQKINYHGISYGTLLGQQYAEKFGSRIRAMVLDSNIDHSVDIQHFTADRAAAADDVFRQFVQWCDRTTTCALHGQDVMATWQKALQIADQMPKDHNWLRDWVFSDMYGPDWQDMAQMIADTAAGKPPASALAEYNYDSIRLATVCQDFDLRIKDFRQYSAIRAEELRQGPIMRGGKLGHEEITACAGIPGPPTNPPHRLNIPQAPMVLLLNSLYDPATPYAWARNIQKQAPANTALLTYEGAGHAVYHRSACTRSTVDEYLLSLRTPRRGATCPAVE</sequence>
<keyword evidence="2 4" id="KW-0732">Signal</keyword>
<evidence type="ECO:0000313" key="7">
    <source>
        <dbReference type="Proteomes" id="UP001519332"/>
    </source>
</evidence>
<protein>
    <submittedName>
        <fullName evidence="6">Pimeloyl-ACP methyl ester carboxylesterase</fullName>
    </submittedName>
</protein>
<dbReference type="RefSeq" id="WP_245378622.1">
    <property type="nucleotide sequence ID" value="NZ_JAGINW010000001.1"/>
</dbReference>
<dbReference type="PANTHER" id="PTHR43248">
    <property type="entry name" value="2-SUCCINYL-6-HYDROXY-2,4-CYCLOHEXADIENE-1-CARBOXYLATE SYNTHASE"/>
    <property type="match status" value="1"/>
</dbReference>